<dbReference type="CDD" id="cd00086">
    <property type="entry name" value="homeodomain"/>
    <property type="match status" value="2"/>
</dbReference>
<dbReference type="Gene3D" id="1.10.10.60">
    <property type="entry name" value="Homeodomain-like"/>
    <property type="match status" value="2"/>
</dbReference>
<accession>A0ABR4P427</accession>
<feature type="region of interest" description="Disordered" evidence="3">
    <location>
        <begin position="171"/>
        <end position="200"/>
    </location>
</feature>
<dbReference type="SUPFAM" id="SSF46689">
    <property type="entry name" value="Homeodomain-like"/>
    <property type="match status" value="2"/>
</dbReference>
<feature type="compositionally biased region" description="Basic and acidic residues" evidence="3">
    <location>
        <begin position="84"/>
        <end position="102"/>
    </location>
</feature>
<sequence>MATHSHPSSSSLGSAIKNAKMMDNDNPTKYARFDKDQAHILEQHALQSDTPNEVIIQQLARQFQVPVKKVADWFVNYRYRRGSKAKEKKVSSGDDQSTRDGSLEAESAQGESKARRFAKLTKVQVKVLELELVNGDSPSRATRERLAVEVDAPVQKVSEWYSNRKQRMKKRALEDSMVASPNPKRIASGNHNNNSNANMNSNLNNVNPMGMSMNNMNMGMNMNMNMGSGSTGRVTTDRNMGRSLRSDRAVPLVPAPALQLPPHGNEAAMVRFLRDIEDNIARLKHLRQGVIANSDGR</sequence>
<comment type="subcellular location">
    <subcellularLocation>
        <location evidence="1 2">Nucleus</location>
    </subcellularLocation>
</comment>
<gene>
    <name evidence="5" type="ORF">PVAG01_11070</name>
</gene>
<comment type="caution">
    <text evidence="5">The sequence shown here is derived from an EMBL/GenBank/DDBJ whole genome shotgun (WGS) entry which is preliminary data.</text>
</comment>
<reference evidence="5 6" key="1">
    <citation type="submission" date="2024-06" db="EMBL/GenBank/DDBJ databases">
        <title>Complete genome of Phlyctema vagabunda strain 19-DSS-EL-015.</title>
        <authorList>
            <person name="Fiorenzani C."/>
        </authorList>
    </citation>
    <scope>NUCLEOTIDE SEQUENCE [LARGE SCALE GENOMIC DNA]</scope>
    <source>
        <strain evidence="5 6">19-DSS-EL-015</strain>
    </source>
</reference>
<keyword evidence="1 2" id="KW-0539">Nucleus</keyword>
<dbReference type="InterPro" id="IPR009057">
    <property type="entry name" value="Homeodomain-like_sf"/>
</dbReference>
<evidence type="ECO:0000313" key="6">
    <source>
        <dbReference type="Proteomes" id="UP001629113"/>
    </source>
</evidence>
<feature type="domain" description="Homeobox" evidence="4">
    <location>
        <begin position="24"/>
        <end position="84"/>
    </location>
</feature>
<feature type="compositionally biased region" description="Low complexity" evidence="3">
    <location>
        <begin position="1"/>
        <end position="14"/>
    </location>
</feature>
<feature type="DNA-binding region" description="Homeobox" evidence="1">
    <location>
        <begin position="26"/>
        <end position="85"/>
    </location>
</feature>
<name>A0ABR4P427_9HELO</name>
<dbReference type="SMART" id="SM00389">
    <property type="entry name" value="HOX"/>
    <property type="match status" value="2"/>
</dbReference>
<organism evidence="5 6">
    <name type="scientific">Phlyctema vagabunda</name>
    <dbReference type="NCBI Taxonomy" id="108571"/>
    <lineage>
        <taxon>Eukaryota</taxon>
        <taxon>Fungi</taxon>
        <taxon>Dikarya</taxon>
        <taxon>Ascomycota</taxon>
        <taxon>Pezizomycotina</taxon>
        <taxon>Leotiomycetes</taxon>
        <taxon>Helotiales</taxon>
        <taxon>Dermateaceae</taxon>
        <taxon>Phlyctema</taxon>
    </lineage>
</organism>
<keyword evidence="1 2" id="KW-0371">Homeobox</keyword>
<dbReference type="Proteomes" id="UP001629113">
    <property type="component" value="Unassembled WGS sequence"/>
</dbReference>
<feature type="region of interest" description="Disordered" evidence="3">
    <location>
        <begin position="1"/>
        <end position="25"/>
    </location>
</feature>
<dbReference type="EMBL" id="JBFCZG010000010">
    <property type="protein sequence ID" value="KAL3418060.1"/>
    <property type="molecule type" value="Genomic_DNA"/>
</dbReference>
<proteinExistence type="predicted"/>
<dbReference type="InterPro" id="IPR001356">
    <property type="entry name" value="HD"/>
</dbReference>
<keyword evidence="1 2" id="KW-0238">DNA-binding</keyword>
<feature type="compositionally biased region" description="Low complexity" evidence="3">
    <location>
        <begin position="188"/>
        <end position="200"/>
    </location>
</feature>
<evidence type="ECO:0000259" key="4">
    <source>
        <dbReference type="PROSITE" id="PS50071"/>
    </source>
</evidence>
<evidence type="ECO:0000256" key="3">
    <source>
        <dbReference type="SAM" id="MobiDB-lite"/>
    </source>
</evidence>
<protein>
    <recommendedName>
        <fullName evidence="4">Homeobox domain-containing protein</fullName>
    </recommendedName>
</protein>
<evidence type="ECO:0000313" key="5">
    <source>
        <dbReference type="EMBL" id="KAL3418060.1"/>
    </source>
</evidence>
<keyword evidence="6" id="KW-1185">Reference proteome</keyword>
<dbReference type="PROSITE" id="PS50071">
    <property type="entry name" value="HOMEOBOX_2"/>
    <property type="match status" value="2"/>
</dbReference>
<dbReference type="Pfam" id="PF00046">
    <property type="entry name" value="Homeodomain"/>
    <property type="match status" value="2"/>
</dbReference>
<feature type="region of interest" description="Disordered" evidence="3">
    <location>
        <begin position="84"/>
        <end position="115"/>
    </location>
</feature>
<feature type="DNA-binding region" description="Homeobox" evidence="1">
    <location>
        <begin position="113"/>
        <end position="172"/>
    </location>
</feature>
<evidence type="ECO:0000256" key="2">
    <source>
        <dbReference type="RuleBase" id="RU000682"/>
    </source>
</evidence>
<evidence type="ECO:0000256" key="1">
    <source>
        <dbReference type="PROSITE-ProRule" id="PRU00108"/>
    </source>
</evidence>
<feature type="domain" description="Homeobox" evidence="4">
    <location>
        <begin position="111"/>
        <end position="171"/>
    </location>
</feature>